<feature type="non-terminal residue" evidence="2">
    <location>
        <position position="1"/>
    </location>
</feature>
<feature type="region of interest" description="Disordered" evidence="1">
    <location>
        <begin position="12"/>
        <end position="45"/>
    </location>
</feature>
<comment type="caution">
    <text evidence="2">The sequence shown here is derived from an EMBL/GenBank/DDBJ whole genome shotgun (WGS) entry which is preliminary data.</text>
</comment>
<accession>A0ABQ5SJC0</accession>
<dbReference type="EMBL" id="BSDZ01000086">
    <property type="protein sequence ID" value="GLI69457.1"/>
    <property type="molecule type" value="Genomic_DNA"/>
</dbReference>
<name>A0ABQ5SJC0_9CHLO</name>
<feature type="compositionally biased region" description="Basic and acidic residues" evidence="1">
    <location>
        <begin position="15"/>
        <end position="34"/>
    </location>
</feature>
<sequence>LELLRLYGREPSLPSKKEGVAAHDVHHDGKEGTRNTHTRTSADTPPLWQYDFRRGQLSLLRFVTVSDLVRSWQPLADHLDAVQAPAIANIDVERLVLILADTAVLFHS</sequence>
<organism evidence="2 3">
    <name type="scientific">Volvox africanus</name>
    <dbReference type="NCBI Taxonomy" id="51714"/>
    <lineage>
        <taxon>Eukaryota</taxon>
        <taxon>Viridiplantae</taxon>
        <taxon>Chlorophyta</taxon>
        <taxon>core chlorophytes</taxon>
        <taxon>Chlorophyceae</taxon>
        <taxon>CS clade</taxon>
        <taxon>Chlamydomonadales</taxon>
        <taxon>Volvocaceae</taxon>
        <taxon>Volvox</taxon>
    </lineage>
</organism>
<dbReference type="Proteomes" id="UP001165090">
    <property type="component" value="Unassembled WGS sequence"/>
</dbReference>
<evidence type="ECO:0000313" key="2">
    <source>
        <dbReference type="EMBL" id="GLI69457.1"/>
    </source>
</evidence>
<reference evidence="2 3" key="1">
    <citation type="journal article" date="2023" name="IScience">
        <title>Expanded male sex-determining region conserved during the evolution of homothallism in the green alga Volvox.</title>
        <authorList>
            <person name="Yamamoto K."/>
            <person name="Matsuzaki R."/>
            <person name="Mahakham W."/>
            <person name="Heman W."/>
            <person name="Sekimoto H."/>
            <person name="Kawachi M."/>
            <person name="Minakuchi Y."/>
            <person name="Toyoda A."/>
            <person name="Nozaki H."/>
        </authorList>
    </citation>
    <scope>NUCLEOTIDE SEQUENCE [LARGE SCALE GENOMIC DNA]</scope>
    <source>
        <strain evidence="2 3">NIES-4468</strain>
    </source>
</reference>
<keyword evidence="3" id="KW-1185">Reference proteome</keyword>
<evidence type="ECO:0000313" key="3">
    <source>
        <dbReference type="Proteomes" id="UP001165090"/>
    </source>
</evidence>
<evidence type="ECO:0000256" key="1">
    <source>
        <dbReference type="SAM" id="MobiDB-lite"/>
    </source>
</evidence>
<protein>
    <submittedName>
        <fullName evidence="2">Uncharacterized protein</fullName>
    </submittedName>
</protein>
<feature type="non-terminal residue" evidence="2">
    <location>
        <position position="108"/>
    </location>
</feature>
<proteinExistence type="predicted"/>
<gene>
    <name evidence="2" type="ORF">VaNZ11_014071</name>
</gene>